<gene>
    <name evidence="1" type="ORF">N8T08_005005</name>
</gene>
<accession>A0ACC3B2T7</accession>
<protein>
    <submittedName>
        <fullName evidence="1">NRPS-like protein biosynthetic cluster</fullName>
    </submittedName>
</protein>
<name>A0ACC3B2T7_9EURO</name>
<dbReference type="EMBL" id="JAOPJF010000029">
    <property type="protein sequence ID" value="KAK1144701.1"/>
    <property type="molecule type" value="Genomic_DNA"/>
</dbReference>
<reference evidence="1 2" key="1">
    <citation type="journal article" date="2023" name="ACS Omega">
        <title>Identification of the Neoaspergillic Acid Biosynthesis Gene Cluster by Establishing an In Vitro CRISPR-Ribonucleoprotein Genetic System in Aspergillus melleus.</title>
        <authorList>
            <person name="Yuan B."/>
            <person name="Grau M.F."/>
            <person name="Murata R.M."/>
            <person name="Torok T."/>
            <person name="Venkateswaran K."/>
            <person name="Stajich J.E."/>
            <person name="Wang C.C.C."/>
        </authorList>
    </citation>
    <scope>NUCLEOTIDE SEQUENCE [LARGE SCALE GENOMIC DNA]</scope>
    <source>
        <strain evidence="1 2">IMV 1140</strain>
    </source>
</reference>
<evidence type="ECO:0000313" key="1">
    <source>
        <dbReference type="EMBL" id="KAK1144701.1"/>
    </source>
</evidence>
<dbReference type="Proteomes" id="UP001177260">
    <property type="component" value="Unassembled WGS sequence"/>
</dbReference>
<proteinExistence type="predicted"/>
<organism evidence="1 2">
    <name type="scientific">Aspergillus melleus</name>
    <dbReference type="NCBI Taxonomy" id="138277"/>
    <lineage>
        <taxon>Eukaryota</taxon>
        <taxon>Fungi</taxon>
        <taxon>Dikarya</taxon>
        <taxon>Ascomycota</taxon>
        <taxon>Pezizomycotina</taxon>
        <taxon>Eurotiomycetes</taxon>
        <taxon>Eurotiomycetidae</taxon>
        <taxon>Eurotiales</taxon>
        <taxon>Aspergillaceae</taxon>
        <taxon>Aspergillus</taxon>
        <taxon>Aspergillus subgen. Circumdati</taxon>
    </lineage>
</organism>
<evidence type="ECO:0000313" key="2">
    <source>
        <dbReference type="Proteomes" id="UP001177260"/>
    </source>
</evidence>
<comment type="caution">
    <text evidence="1">The sequence shown here is derived from an EMBL/GenBank/DDBJ whole genome shotgun (WGS) entry which is preliminary data.</text>
</comment>
<sequence>MLTTSQINDVLLNGDAVPKSDTGSPRLPPTPPDEKEVCLNTINDVLLERVQTVPDKPLVGYPKSSHGLNDYVFYSATDLDRFTAGAVQALKASGLPEFSNAEENKVVAILGVSNLDYVISLLALSRLGYAVLLLSTRLSTEAYTNLLAKTKCTDVIYSAATEKAAKRIQEAEAINTFSIPEFSVYSQCTIKPNLQLNGTPEMSQKWAFIIHSSGSTGLPKPIFQTHKACIANYASSRGFRALLTLPLYHNHGLSTFFRAMFKAKPIAIYNANLPLTGKNILEALRVTQPESFHGVPYVLKLLSEVDGGVEELAKCEQVLFGGSSCPDDLGDLLVEQGVKLISHYGATELGQLMTSQRPVGDKAWNYVRPLKTAEPYLRMVQLEDGSYECVALDGLPAKVSSNSDDPPNSFYTRDTFLQHPTIPNAWKYLGRIDDRVTLVNGEKVLPVPIEHRVRQSKFVKDNLVFGVGKPLPGLLVVPSNECQGLSKDEILEKIWPDIEAANHSAEAFSQISKDMVIILDIDCTYPATDKGTMIRNRCYLEFNDAIEAVYAILEEGDANSGEKIALDTAELERYLLELFQNELCFNEITTDSDFYEAGVDSLQAIKARATIKRRIDIGTAELGHNVIFDLANIKKLAAHLYALRTGEEQEEEDELEVMSQLIGKYSAFTPRETEQEVILLTGTTGSLGTYVLSRLMQKDSVKQIYCLVRASSPSAALDRVLSTLSARSLPMVNVSKIVALPAQLGREDLGLSQSIIDELRTSLNKVIHAAWAVNFTLGVRSFEQQHIKGVHNLINLCLSSQRSSPAEFYFCSSISAAAGTPLPAIIAEGPIPELSHAQNMGYARSKLVAERVVQAAAEKTGLVAKVLRVGQIVGDTVTGKWNTTEAIPLMLQSAVTLKALPELEETPSWLPVDCVADAILDLTGINPNAEARAMAHDPKVIYHVQNARTFQWTRDLLPALKAAGLEFEILPKRQWVQRLREGEQDPKKNPTVKLLDFFTEKYDNDNPGRAGLVFDMEKSEAASPALKGGVELIESGLIKRFVDAWRGEW</sequence>
<keyword evidence="2" id="KW-1185">Reference proteome</keyword>